<dbReference type="AlphaFoldDB" id="A0A067PRZ0"/>
<dbReference type="Pfam" id="PF18759">
    <property type="entry name" value="Plavaka"/>
    <property type="match status" value="1"/>
</dbReference>
<gene>
    <name evidence="1" type="ORF">JAAARDRAFT_105405</name>
</gene>
<dbReference type="EMBL" id="KL197735">
    <property type="protein sequence ID" value="KDQ53096.1"/>
    <property type="molecule type" value="Genomic_DNA"/>
</dbReference>
<dbReference type="InParanoid" id="A0A067PRZ0"/>
<proteinExistence type="predicted"/>
<feature type="non-terminal residue" evidence="1">
    <location>
        <position position="1"/>
    </location>
</feature>
<dbReference type="HOGENOM" id="CLU_006344_5_2_1"/>
<dbReference type="Proteomes" id="UP000027265">
    <property type="component" value="Unassembled WGS sequence"/>
</dbReference>
<organism evidence="1 2">
    <name type="scientific">Jaapia argillacea MUCL 33604</name>
    <dbReference type="NCBI Taxonomy" id="933084"/>
    <lineage>
        <taxon>Eukaryota</taxon>
        <taxon>Fungi</taxon>
        <taxon>Dikarya</taxon>
        <taxon>Basidiomycota</taxon>
        <taxon>Agaricomycotina</taxon>
        <taxon>Agaricomycetes</taxon>
        <taxon>Agaricomycetidae</taxon>
        <taxon>Jaapiales</taxon>
        <taxon>Jaapiaceae</taxon>
        <taxon>Jaapia</taxon>
    </lineage>
</organism>
<evidence type="ECO:0000313" key="1">
    <source>
        <dbReference type="EMBL" id="KDQ53096.1"/>
    </source>
</evidence>
<sequence>TFFEICRAEQILKREDPWAPFVSEKEWEFAEWVIGSGISQQQTDKLLKTMMVSLAAQLKTGRGKFTSFHDNKTFLHTVDSLPGPRASWKLIEISVKGTLRDSKGNLLKEKLDVWGRDPVEVLADLAGNPDFKDEISWEPFEEIVEGKGESEEEGTQERIFEEM</sequence>
<reference evidence="2" key="1">
    <citation type="journal article" date="2014" name="Proc. Natl. Acad. Sci. U.S.A.">
        <title>Extensive sampling of basidiomycete genomes demonstrates inadequacy of the white-rot/brown-rot paradigm for wood decay fungi.</title>
        <authorList>
            <person name="Riley R."/>
            <person name="Salamov A.A."/>
            <person name="Brown D.W."/>
            <person name="Nagy L.G."/>
            <person name="Floudas D."/>
            <person name="Held B.W."/>
            <person name="Levasseur A."/>
            <person name="Lombard V."/>
            <person name="Morin E."/>
            <person name="Otillar R."/>
            <person name="Lindquist E.A."/>
            <person name="Sun H."/>
            <person name="LaButti K.M."/>
            <person name="Schmutz J."/>
            <person name="Jabbour D."/>
            <person name="Luo H."/>
            <person name="Baker S.E."/>
            <person name="Pisabarro A.G."/>
            <person name="Walton J.D."/>
            <person name="Blanchette R.A."/>
            <person name="Henrissat B."/>
            <person name="Martin F."/>
            <person name="Cullen D."/>
            <person name="Hibbett D.S."/>
            <person name="Grigoriev I.V."/>
        </authorList>
    </citation>
    <scope>NUCLEOTIDE SEQUENCE [LARGE SCALE GENOMIC DNA]</scope>
    <source>
        <strain evidence="2">MUCL 33604</strain>
    </source>
</reference>
<evidence type="ECO:0000313" key="2">
    <source>
        <dbReference type="Proteomes" id="UP000027265"/>
    </source>
</evidence>
<dbReference type="OrthoDB" id="2803297at2759"/>
<protein>
    <submittedName>
        <fullName evidence="1">Uncharacterized protein</fullName>
    </submittedName>
</protein>
<feature type="non-terminal residue" evidence="1">
    <location>
        <position position="163"/>
    </location>
</feature>
<dbReference type="InterPro" id="IPR041078">
    <property type="entry name" value="Plavaka"/>
</dbReference>
<name>A0A067PRZ0_9AGAM</name>
<keyword evidence="2" id="KW-1185">Reference proteome</keyword>
<accession>A0A067PRZ0</accession>